<feature type="non-terminal residue" evidence="1">
    <location>
        <position position="205"/>
    </location>
</feature>
<dbReference type="EMBL" id="BDIP01000033">
    <property type="protein sequence ID" value="GIQ79636.1"/>
    <property type="molecule type" value="Genomic_DNA"/>
</dbReference>
<evidence type="ECO:0000313" key="1">
    <source>
        <dbReference type="EMBL" id="GIQ79636.1"/>
    </source>
</evidence>
<comment type="caution">
    <text evidence="1">The sequence shown here is derived from an EMBL/GenBank/DDBJ whole genome shotgun (WGS) entry which is preliminary data.</text>
</comment>
<name>A0A9K3CM42_9EUKA</name>
<dbReference type="AlphaFoldDB" id="A0A9K3CM42"/>
<organism evidence="1 2">
    <name type="scientific">Kipferlia bialata</name>
    <dbReference type="NCBI Taxonomy" id="797122"/>
    <lineage>
        <taxon>Eukaryota</taxon>
        <taxon>Metamonada</taxon>
        <taxon>Carpediemonas-like organisms</taxon>
        <taxon>Kipferlia</taxon>
    </lineage>
</organism>
<dbReference type="Proteomes" id="UP000265618">
    <property type="component" value="Unassembled WGS sequence"/>
</dbReference>
<sequence>RLSNTSALSGPGDFTQEVEACKVLVSAMDIPPVILIRALRDLAIRTVKGEDALLDPVILPREAVLKLPRNLKGGDLLAGRLPEECAPHTAPLLACLALSLSLSLHTEESGDPREQMSGHSEYCHTQGYREEVLMELGALLVLSGGKNNIQTVIPWLEGMSVLIRRQPMPVATEEADAADPLSPHAAEYTEGLRLLTVARPLVEVK</sequence>
<reference evidence="1 2" key="1">
    <citation type="journal article" date="2018" name="PLoS ONE">
        <title>The draft genome of Kipferlia bialata reveals reductive genome evolution in fornicate parasites.</title>
        <authorList>
            <person name="Tanifuji G."/>
            <person name="Takabayashi S."/>
            <person name="Kume K."/>
            <person name="Takagi M."/>
            <person name="Nakayama T."/>
            <person name="Kamikawa R."/>
            <person name="Inagaki Y."/>
            <person name="Hashimoto T."/>
        </authorList>
    </citation>
    <scope>NUCLEOTIDE SEQUENCE [LARGE SCALE GENOMIC DNA]</scope>
    <source>
        <strain evidence="1">NY0173</strain>
    </source>
</reference>
<keyword evidence="2" id="KW-1185">Reference proteome</keyword>
<gene>
    <name evidence="1" type="ORF">KIPB_000306</name>
</gene>
<protein>
    <submittedName>
        <fullName evidence="1">Uncharacterized protein</fullName>
    </submittedName>
</protein>
<proteinExistence type="predicted"/>
<evidence type="ECO:0000313" key="2">
    <source>
        <dbReference type="Proteomes" id="UP000265618"/>
    </source>
</evidence>
<accession>A0A9K3CM42</accession>